<feature type="transmembrane region" description="Helical" evidence="5">
    <location>
        <begin position="81"/>
        <end position="99"/>
    </location>
</feature>
<feature type="transmembrane region" description="Helical" evidence="5">
    <location>
        <begin position="52"/>
        <end position="69"/>
    </location>
</feature>
<dbReference type="GO" id="GO:0015444">
    <property type="term" value="F:P-type magnesium transporter activity"/>
    <property type="evidence" value="ECO:0007669"/>
    <property type="project" value="InterPro"/>
</dbReference>
<feature type="transmembrane region" description="Helical" evidence="5">
    <location>
        <begin position="111"/>
        <end position="128"/>
    </location>
</feature>
<keyword evidence="3" id="KW-0597">Phosphoprotein</keyword>
<comment type="subcellular location">
    <subcellularLocation>
        <location evidence="1">Cell membrane</location>
        <topology evidence="1">Multi-pass membrane protein</topology>
    </subcellularLocation>
</comment>
<reference evidence="7 8" key="1">
    <citation type="journal article" date="2014" name="PLoS Genet.">
        <title>Phylogenetically driven sequencing of extremely halophilic archaea reveals strategies for static and dynamic osmo-response.</title>
        <authorList>
            <person name="Becker E.A."/>
            <person name="Seitzer P.M."/>
            <person name="Tritt A."/>
            <person name="Larsen D."/>
            <person name="Krusor M."/>
            <person name="Yao A.I."/>
            <person name="Wu D."/>
            <person name="Madern D."/>
            <person name="Eisen J.A."/>
            <person name="Darling A.E."/>
            <person name="Facciotti M.T."/>
        </authorList>
    </citation>
    <scope>NUCLEOTIDE SEQUENCE [LARGE SCALE GENOMIC DNA]</scope>
    <source>
        <strain evidence="8">DSM 18310 / JCM 13924 / TL6</strain>
    </source>
</reference>
<dbReference type="Proteomes" id="UP000011559">
    <property type="component" value="Unassembled WGS sequence"/>
</dbReference>
<dbReference type="GO" id="GO:0005886">
    <property type="term" value="C:plasma membrane"/>
    <property type="evidence" value="ECO:0007669"/>
    <property type="project" value="UniProtKB-SubCell"/>
</dbReference>
<keyword evidence="5" id="KW-0472">Membrane</keyword>
<dbReference type="InterPro" id="IPR006415">
    <property type="entry name" value="P-type_ATPase_IIIB"/>
</dbReference>
<feature type="transmembrane region" description="Helical" evidence="5">
    <location>
        <begin position="20"/>
        <end position="40"/>
    </location>
</feature>
<keyword evidence="4" id="KW-0460">Magnesium</keyword>
<dbReference type="InterPro" id="IPR006068">
    <property type="entry name" value="ATPase_P-typ_cation-transptr_C"/>
</dbReference>
<keyword evidence="2" id="KW-1003">Cell membrane</keyword>
<dbReference type="SUPFAM" id="SSF81665">
    <property type="entry name" value="Calcium ATPase, transmembrane domain M"/>
    <property type="match status" value="1"/>
</dbReference>
<evidence type="ECO:0000256" key="2">
    <source>
        <dbReference type="ARBA" id="ARBA00022475"/>
    </source>
</evidence>
<keyword evidence="8" id="KW-1185">Reference proteome</keyword>
<evidence type="ECO:0000313" key="7">
    <source>
        <dbReference type="EMBL" id="ELZ68581.1"/>
    </source>
</evidence>
<evidence type="ECO:0000259" key="6">
    <source>
        <dbReference type="Pfam" id="PF00689"/>
    </source>
</evidence>
<protein>
    <submittedName>
        <fullName evidence="7">Magnesium-transporting P-type ATPase</fullName>
    </submittedName>
</protein>
<name>M0G8J5_HALPT</name>
<dbReference type="InterPro" id="IPR023298">
    <property type="entry name" value="ATPase_P-typ_TM_dom_sf"/>
</dbReference>
<dbReference type="Gene3D" id="1.20.1110.10">
    <property type="entry name" value="Calcium-transporting ATPase, transmembrane domain"/>
    <property type="match status" value="1"/>
</dbReference>
<accession>M0G8J5</accession>
<dbReference type="PRINTS" id="PR01836">
    <property type="entry name" value="MGATPASE"/>
</dbReference>
<dbReference type="Pfam" id="PF00689">
    <property type="entry name" value="Cation_ATPase_C"/>
    <property type="match status" value="1"/>
</dbReference>
<gene>
    <name evidence="7" type="ORF">C457_11271</name>
</gene>
<dbReference type="PATRIC" id="fig|1227461.3.peg.2217"/>
<keyword evidence="5" id="KW-0812">Transmembrane</keyword>
<comment type="caution">
    <text evidence="7">The sequence shown here is derived from an EMBL/GenBank/DDBJ whole genome shotgun (WGS) entry which is preliminary data.</text>
</comment>
<evidence type="ECO:0000256" key="5">
    <source>
        <dbReference type="SAM" id="Phobius"/>
    </source>
</evidence>
<evidence type="ECO:0000256" key="4">
    <source>
        <dbReference type="ARBA" id="ARBA00022842"/>
    </source>
</evidence>
<evidence type="ECO:0000256" key="1">
    <source>
        <dbReference type="ARBA" id="ARBA00004651"/>
    </source>
</evidence>
<sequence>MKLIDRPRKWDTDFIKKFMLTFGAVSSIFDFLTFGVLLFILGATMTQFRTRWLLISVLTEVIIVFIIRTRKPFFRSRPSRYLLAATAFIALVTLVFPYTPVGGLFELVPLPVSYILPVVMILGGYIVLTESVKRVFYQYVKY</sequence>
<proteinExistence type="predicted"/>
<evidence type="ECO:0000256" key="3">
    <source>
        <dbReference type="ARBA" id="ARBA00022553"/>
    </source>
</evidence>
<keyword evidence="5" id="KW-1133">Transmembrane helix</keyword>
<dbReference type="EMBL" id="AOLG01000035">
    <property type="protein sequence ID" value="ELZ68581.1"/>
    <property type="molecule type" value="Genomic_DNA"/>
</dbReference>
<feature type="domain" description="Cation-transporting P-type ATPase C-terminal" evidence="6">
    <location>
        <begin position="10"/>
        <end position="134"/>
    </location>
</feature>
<organism evidence="7 8">
    <name type="scientific">Haloferax prahovense (strain DSM 18310 / JCM 13924 / TL6)</name>
    <dbReference type="NCBI Taxonomy" id="1227461"/>
    <lineage>
        <taxon>Archaea</taxon>
        <taxon>Methanobacteriati</taxon>
        <taxon>Methanobacteriota</taxon>
        <taxon>Stenosarchaea group</taxon>
        <taxon>Halobacteria</taxon>
        <taxon>Halobacteriales</taxon>
        <taxon>Haloferacaceae</taxon>
        <taxon>Haloferax</taxon>
    </lineage>
</organism>
<evidence type="ECO:0000313" key="8">
    <source>
        <dbReference type="Proteomes" id="UP000011559"/>
    </source>
</evidence>
<dbReference type="AlphaFoldDB" id="M0G8J5"/>